<name>A0A7S1XDN1_9RHOD</name>
<organism evidence="1">
    <name type="scientific">Compsopogon caeruleus</name>
    <dbReference type="NCBI Taxonomy" id="31354"/>
    <lineage>
        <taxon>Eukaryota</taxon>
        <taxon>Rhodophyta</taxon>
        <taxon>Compsopogonophyceae</taxon>
        <taxon>Compsopogonales</taxon>
        <taxon>Compsopogonaceae</taxon>
        <taxon>Compsopogon</taxon>
    </lineage>
</organism>
<gene>
    <name evidence="1" type="ORF">CCAE0312_LOCUS3607</name>
</gene>
<proteinExistence type="predicted"/>
<evidence type="ECO:0000313" key="1">
    <source>
        <dbReference type="EMBL" id="CAD9231530.1"/>
    </source>
</evidence>
<reference evidence="1" key="1">
    <citation type="submission" date="2021-01" db="EMBL/GenBank/DDBJ databases">
        <authorList>
            <person name="Corre E."/>
            <person name="Pelletier E."/>
            <person name="Niang G."/>
            <person name="Scheremetjew M."/>
            <person name="Finn R."/>
            <person name="Kale V."/>
            <person name="Holt S."/>
            <person name="Cochrane G."/>
            <person name="Meng A."/>
            <person name="Brown T."/>
            <person name="Cohen L."/>
        </authorList>
    </citation>
    <scope>NUCLEOTIDE SEQUENCE</scope>
    <source>
        <strain evidence="1">SAG 36.94</strain>
    </source>
</reference>
<protein>
    <submittedName>
        <fullName evidence="1">Uncharacterized protein</fullName>
    </submittedName>
</protein>
<accession>A0A7S1XDN1</accession>
<sequence length="273" mass="30759">MMPFIPQHLWTRPVSKRNFREIGGHIGEGGEVKSMGGKGRVTLMAYSSDHELGATDFSLTAEYQAKSSSLRTKLVYKVDDSSRAHCTYSVSDERLERFGIEKLYQLGNGFAPVLDLAYSPDKGDLHSKLTYRSGDLELAGWMKFREVPSKGFTSQNAIVEVKRSLPAKGSLSLTHDFQAQWSRIQLTQELDEFNSLKASCSSSSQRQAHLSAELRHKVSPSNDITFAANWGKKRYAVEWKNKVADGKWSTRFEFPFDGSPSKGDLSIKRRFDF</sequence>
<dbReference type="AlphaFoldDB" id="A0A7S1XDN1"/>
<dbReference type="EMBL" id="HBGH01006827">
    <property type="protein sequence ID" value="CAD9231530.1"/>
    <property type="molecule type" value="Transcribed_RNA"/>
</dbReference>